<reference evidence="2 3" key="1">
    <citation type="submission" date="2023-05" db="EMBL/GenBank/DDBJ databases">
        <authorList>
            <person name="Zhang X."/>
        </authorList>
    </citation>
    <scope>NUCLEOTIDE SEQUENCE [LARGE SCALE GENOMIC DNA]</scope>
    <source>
        <strain evidence="2 3">DM2B3-1</strain>
    </source>
</reference>
<keyword evidence="1" id="KW-0472">Membrane</keyword>
<dbReference type="RefSeq" id="WP_313998193.1">
    <property type="nucleotide sequence ID" value="NZ_JASJOT010000011.1"/>
</dbReference>
<keyword evidence="1" id="KW-0812">Transmembrane</keyword>
<accession>A0ABT7CLZ5</accession>
<evidence type="ECO:0000256" key="1">
    <source>
        <dbReference type="SAM" id="Phobius"/>
    </source>
</evidence>
<comment type="caution">
    <text evidence="2">The sequence shown here is derived from an EMBL/GenBank/DDBJ whole genome shotgun (WGS) entry which is preliminary data.</text>
</comment>
<dbReference type="Proteomes" id="UP001228581">
    <property type="component" value="Unassembled WGS sequence"/>
</dbReference>
<organism evidence="2 3">
    <name type="scientific">Xanthocytophaga flava</name>
    <dbReference type="NCBI Taxonomy" id="3048013"/>
    <lineage>
        <taxon>Bacteria</taxon>
        <taxon>Pseudomonadati</taxon>
        <taxon>Bacteroidota</taxon>
        <taxon>Cytophagia</taxon>
        <taxon>Cytophagales</taxon>
        <taxon>Rhodocytophagaceae</taxon>
        <taxon>Xanthocytophaga</taxon>
    </lineage>
</organism>
<keyword evidence="3" id="KW-1185">Reference proteome</keyword>
<proteinExistence type="predicted"/>
<name>A0ABT7CLZ5_9BACT</name>
<dbReference type="EMBL" id="JASJOT010000011">
    <property type="protein sequence ID" value="MDJ1494768.1"/>
    <property type="molecule type" value="Genomic_DNA"/>
</dbReference>
<sequence>MLLLQVQGVQAGPGYPWWLLALHYIWQFGILSLIAYGIYRLLRYAFKHSGWFSKPEGQPPTSRKKL</sequence>
<protein>
    <submittedName>
        <fullName evidence="2">Uncharacterized protein</fullName>
    </submittedName>
</protein>
<feature type="transmembrane region" description="Helical" evidence="1">
    <location>
        <begin position="15"/>
        <end position="39"/>
    </location>
</feature>
<evidence type="ECO:0000313" key="3">
    <source>
        <dbReference type="Proteomes" id="UP001228581"/>
    </source>
</evidence>
<evidence type="ECO:0000313" key="2">
    <source>
        <dbReference type="EMBL" id="MDJ1494768.1"/>
    </source>
</evidence>
<gene>
    <name evidence="2" type="ORF">QNI19_17650</name>
</gene>
<keyword evidence="1" id="KW-1133">Transmembrane helix</keyword>